<evidence type="ECO:0000256" key="3">
    <source>
        <dbReference type="ARBA" id="ARBA00023295"/>
    </source>
</evidence>
<dbReference type="InterPro" id="IPR013783">
    <property type="entry name" value="Ig-like_fold"/>
</dbReference>
<dbReference type="AlphaFoldDB" id="A0A4V1QYB0"/>
<dbReference type="SUPFAM" id="SSF49303">
    <property type="entry name" value="beta-Galactosidase/glucuronidase domain"/>
    <property type="match status" value="1"/>
</dbReference>
<dbReference type="Pfam" id="PF16355">
    <property type="entry name" value="DUF4982"/>
    <property type="match status" value="1"/>
</dbReference>
<dbReference type="Pfam" id="PF18565">
    <property type="entry name" value="Glyco_hydro2_C5"/>
    <property type="match status" value="1"/>
</dbReference>
<feature type="domain" description="DUF4982" evidence="7">
    <location>
        <begin position="628"/>
        <end position="686"/>
    </location>
</feature>
<dbReference type="InterPro" id="IPR040605">
    <property type="entry name" value="Glyco_hydro2_dom5"/>
</dbReference>
<dbReference type="Gene3D" id="2.60.120.260">
    <property type="entry name" value="Galactose-binding domain-like"/>
    <property type="match status" value="1"/>
</dbReference>
<name>A0A4V1QYB0_9MICO</name>
<evidence type="ECO:0000313" key="9">
    <source>
        <dbReference type="EMBL" id="RXZ72526.1"/>
    </source>
</evidence>
<dbReference type="SUPFAM" id="SSF49785">
    <property type="entry name" value="Galactose-binding domain-like"/>
    <property type="match status" value="1"/>
</dbReference>
<comment type="caution">
    <text evidence="9">The sequence shown here is derived from an EMBL/GenBank/DDBJ whole genome shotgun (WGS) entry which is preliminary data.</text>
</comment>
<proteinExistence type="inferred from homology"/>
<dbReference type="PANTHER" id="PTHR42732:SF1">
    <property type="entry name" value="BETA-MANNOSIDASE"/>
    <property type="match status" value="1"/>
</dbReference>
<dbReference type="Pfam" id="PF02837">
    <property type="entry name" value="Glyco_hydro_2_N"/>
    <property type="match status" value="1"/>
</dbReference>
<evidence type="ECO:0000313" key="10">
    <source>
        <dbReference type="Proteomes" id="UP000293865"/>
    </source>
</evidence>
<keyword evidence="10" id="KW-1185">Reference proteome</keyword>
<keyword evidence="3" id="KW-0326">Glycosidase</keyword>
<dbReference type="InterPro" id="IPR008979">
    <property type="entry name" value="Galactose-bd-like_sf"/>
</dbReference>
<dbReference type="Pfam" id="PF02836">
    <property type="entry name" value="Glyco_hydro_2_C"/>
    <property type="match status" value="1"/>
</dbReference>
<dbReference type="InterPro" id="IPR006104">
    <property type="entry name" value="Glyco_hydro_2_N"/>
</dbReference>
<evidence type="ECO:0000259" key="5">
    <source>
        <dbReference type="Pfam" id="PF02836"/>
    </source>
</evidence>
<dbReference type="RefSeq" id="WP_129519490.1">
    <property type="nucleotide sequence ID" value="NZ_SDPN01000004.1"/>
</dbReference>
<gene>
    <name evidence="9" type="ORF">ESP51_03415</name>
</gene>
<dbReference type="InterPro" id="IPR006101">
    <property type="entry name" value="Glyco_hydro_2"/>
</dbReference>
<keyword evidence="2" id="KW-0378">Hydrolase</keyword>
<feature type="domain" description="Glycosyl hydrolases family 2 sugar binding" evidence="6">
    <location>
        <begin position="63"/>
        <end position="150"/>
    </location>
</feature>
<feature type="domain" description="Glycoside hydrolase family 2 catalytic" evidence="5">
    <location>
        <begin position="274"/>
        <end position="440"/>
    </location>
</feature>
<dbReference type="InterPro" id="IPR006102">
    <property type="entry name" value="Ig-like_GH2"/>
</dbReference>
<dbReference type="Proteomes" id="UP000293865">
    <property type="component" value="Unassembled WGS sequence"/>
</dbReference>
<dbReference type="SUPFAM" id="SSF51445">
    <property type="entry name" value="(Trans)glycosidases"/>
    <property type="match status" value="1"/>
</dbReference>
<comment type="similarity">
    <text evidence="1">Belongs to the glycosyl hydrolase 2 family.</text>
</comment>
<dbReference type="InterPro" id="IPR006103">
    <property type="entry name" value="Glyco_hydro_2_cat"/>
</dbReference>
<evidence type="ECO:0000256" key="2">
    <source>
        <dbReference type="ARBA" id="ARBA00022801"/>
    </source>
</evidence>
<evidence type="ECO:0000259" key="7">
    <source>
        <dbReference type="Pfam" id="PF16355"/>
    </source>
</evidence>
<reference evidence="9 10" key="1">
    <citation type="submission" date="2019-01" db="EMBL/GenBank/DDBJ databases">
        <title>Agromyces.</title>
        <authorList>
            <person name="Li J."/>
        </authorList>
    </citation>
    <scope>NUCLEOTIDE SEQUENCE [LARGE SCALE GENOMIC DNA]</scope>
    <source>
        <strain evidence="9 10">DSM 15934</strain>
    </source>
</reference>
<evidence type="ECO:0000256" key="1">
    <source>
        <dbReference type="ARBA" id="ARBA00007401"/>
    </source>
</evidence>
<dbReference type="InterPro" id="IPR051913">
    <property type="entry name" value="GH2_Domain-Containing"/>
</dbReference>
<dbReference type="PRINTS" id="PR00132">
    <property type="entry name" value="GLHYDRLASE2"/>
</dbReference>
<dbReference type="InterPro" id="IPR036156">
    <property type="entry name" value="Beta-gal/glucu_dom_sf"/>
</dbReference>
<dbReference type="GO" id="GO:0005975">
    <property type="term" value="P:carbohydrate metabolic process"/>
    <property type="evidence" value="ECO:0007669"/>
    <property type="project" value="InterPro"/>
</dbReference>
<feature type="domain" description="Glycoside hydrolase family 2 immunoglobulin-like beta-sandwich" evidence="4">
    <location>
        <begin position="160"/>
        <end position="264"/>
    </location>
</feature>
<sequence>MSRTSFNQDWRVRPKVSQFAQLQGGADEGAPVTLPHDAILALPRSADAVSGGRAAYFPGGAFEYRKTFDVPEDWRGKRVSVEFQGVYRDAMVYVNGTFAGQRPSGYSPFTVALDPFLRYGEPNTIRVDARAHDDSRWYSGAGIYRDVTLIVTELVHLGAVRISTPDIDAERAVVEVATAVTNESVDTQTVRIRTELRGPDGAVVARDSAPLTLRAGASGLARQRLYLAAPALWSVEAPNLHLAHTVLEDIVDVLDETTTTFGIRSLQLDPTHGLRINGESVKIRGACIHSDNGPLGAATIARAEERRVELLKDAGFNAIRSSHNPLSRAMLDACDRLGMLVMDETFDTWTEGKSSFDYSLAFPEWWERDVEALVANDYNHPSVIFYSIGNEIFETGDALGSEWGRALAEKVRSLDNTRFVTNAVNPFVSVLSDVLGMMQANVSAPADGGVNAMMNVADFMGQLSAAPMVTERTEASFSVLDVAGLNYGEARYELDREQFPNRVIVGTETYPPRIAHNWRLVRENSHVLGDFTWTGWDYLGEVGVGRIRYADAPLEFEAPFPWLTAQVGDIDITGHRRPISHYREIVFGLRAQPYISVLRPENHGRQVIPGMWGWSDSIASWTWDVRSGTPIAVEVYSDADEIELLLNGRLVGRSAPGASKQFVAEFDLAYEPGELVAVGYRDGAEVGRSVLRSAEGPARLTAVADRAVLHADDTELSYITIELQDEEGTVATARDVTIRVSVEGPGVLQALASARPDTEERFDAPECTTFDGRALAIVRPTGAGQISVTVESDGLDAVVLRLEAIEVDEPAPASGVPLLARG</sequence>
<organism evidence="9 10">
    <name type="scientific">Agromyces albus</name>
    <dbReference type="NCBI Taxonomy" id="205332"/>
    <lineage>
        <taxon>Bacteria</taxon>
        <taxon>Bacillati</taxon>
        <taxon>Actinomycetota</taxon>
        <taxon>Actinomycetes</taxon>
        <taxon>Micrococcales</taxon>
        <taxon>Microbacteriaceae</taxon>
        <taxon>Agromyces</taxon>
    </lineage>
</organism>
<feature type="domain" description="Glycoside hydrolase family 2" evidence="8">
    <location>
        <begin position="700"/>
        <end position="797"/>
    </location>
</feature>
<dbReference type="InterPro" id="IPR017853">
    <property type="entry name" value="GH"/>
</dbReference>
<evidence type="ECO:0000259" key="8">
    <source>
        <dbReference type="Pfam" id="PF18565"/>
    </source>
</evidence>
<protein>
    <submittedName>
        <fullName evidence="9">DUF4982 domain-containing protein</fullName>
    </submittedName>
</protein>
<dbReference type="PANTHER" id="PTHR42732">
    <property type="entry name" value="BETA-GALACTOSIDASE"/>
    <property type="match status" value="1"/>
</dbReference>
<evidence type="ECO:0000259" key="4">
    <source>
        <dbReference type="Pfam" id="PF00703"/>
    </source>
</evidence>
<evidence type="ECO:0000259" key="6">
    <source>
        <dbReference type="Pfam" id="PF02837"/>
    </source>
</evidence>
<dbReference type="GO" id="GO:0004553">
    <property type="term" value="F:hydrolase activity, hydrolyzing O-glycosyl compounds"/>
    <property type="evidence" value="ECO:0007669"/>
    <property type="project" value="InterPro"/>
</dbReference>
<dbReference type="EMBL" id="SDPN01000004">
    <property type="protein sequence ID" value="RXZ72526.1"/>
    <property type="molecule type" value="Genomic_DNA"/>
</dbReference>
<accession>A0A4V1QYB0</accession>
<dbReference type="InterPro" id="IPR032311">
    <property type="entry name" value="DUF4982"/>
</dbReference>
<dbReference type="Gene3D" id="3.20.20.80">
    <property type="entry name" value="Glycosidases"/>
    <property type="match status" value="1"/>
</dbReference>
<dbReference type="Gene3D" id="2.60.40.10">
    <property type="entry name" value="Immunoglobulins"/>
    <property type="match status" value="3"/>
</dbReference>
<dbReference type="Pfam" id="PF00703">
    <property type="entry name" value="Glyco_hydro_2"/>
    <property type="match status" value="1"/>
</dbReference>
<dbReference type="OrthoDB" id="9762066at2"/>